<comment type="caution">
    <text evidence="2">The sequence shown here is derived from an EMBL/GenBank/DDBJ whole genome shotgun (WGS) entry which is preliminary data.</text>
</comment>
<evidence type="ECO:0000256" key="1">
    <source>
        <dbReference type="SAM" id="SignalP"/>
    </source>
</evidence>
<protein>
    <recommendedName>
        <fullName evidence="4">Secreted protein</fullName>
    </recommendedName>
</protein>
<dbReference type="AlphaFoldDB" id="A0A843UX36"/>
<proteinExistence type="predicted"/>
<feature type="non-terminal residue" evidence="2">
    <location>
        <position position="1"/>
    </location>
</feature>
<reference evidence="2" key="1">
    <citation type="submission" date="2017-07" db="EMBL/GenBank/DDBJ databases">
        <title>Taro Niue Genome Assembly and Annotation.</title>
        <authorList>
            <person name="Atibalentja N."/>
            <person name="Keating K."/>
            <person name="Fields C.J."/>
        </authorList>
    </citation>
    <scope>NUCLEOTIDE SEQUENCE</scope>
    <source>
        <strain evidence="2">Niue_2</strain>
        <tissue evidence="2">Leaf</tissue>
    </source>
</reference>
<sequence>MCMVKASGALALVMLWECVVSEASVFVCVVSSTTPTVVTSSVGCPRFFVSQAVSSGLVPVLVLYHRDVTGPQLVLFPVPHSRELWPESLEVPGMGLWLCGPQVVVLVDLH</sequence>
<evidence type="ECO:0000313" key="3">
    <source>
        <dbReference type="Proteomes" id="UP000652761"/>
    </source>
</evidence>
<dbReference type="Proteomes" id="UP000652761">
    <property type="component" value="Unassembled WGS sequence"/>
</dbReference>
<gene>
    <name evidence="2" type="ORF">Taro_017783</name>
</gene>
<keyword evidence="3" id="KW-1185">Reference proteome</keyword>
<feature type="signal peptide" evidence="1">
    <location>
        <begin position="1"/>
        <end position="23"/>
    </location>
</feature>
<organism evidence="2 3">
    <name type="scientific">Colocasia esculenta</name>
    <name type="common">Wild taro</name>
    <name type="synonym">Arum esculentum</name>
    <dbReference type="NCBI Taxonomy" id="4460"/>
    <lineage>
        <taxon>Eukaryota</taxon>
        <taxon>Viridiplantae</taxon>
        <taxon>Streptophyta</taxon>
        <taxon>Embryophyta</taxon>
        <taxon>Tracheophyta</taxon>
        <taxon>Spermatophyta</taxon>
        <taxon>Magnoliopsida</taxon>
        <taxon>Liliopsida</taxon>
        <taxon>Araceae</taxon>
        <taxon>Aroideae</taxon>
        <taxon>Colocasieae</taxon>
        <taxon>Colocasia</taxon>
    </lineage>
</organism>
<evidence type="ECO:0008006" key="4">
    <source>
        <dbReference type="Google" id="ProtNLM"/>
    </source>
</evidence>
<dbReference type="EMBL" id="NMUH01000818">
    <property type="protein sequence ID" value="MQL85263.1"/>
    <property type="molecule type" value="Genomic_DNA"/>
</dbReference>
<feature type="chain" id="PRO_5032320805" description="Secreted protein" evidence="1">
    <location>
        <begin position="24"/>
        <end position="110"/>
    </location>
</feature>
<accession>A0A843UX36</accession>
<name>A0A843UX36_COLES</name>
<evidence type="ECO:0000313" key="2">
    <source>
        <dbReference type="EMBL" id="MQL85263.1"/>
    </source>
</evidence>
<keyword evidence="1" id="KW-0732">Signal</keyword>